<dbReference type="GO" id="GO:0006508">
    <property type="term" value="P:proteolysis"/>
    <property type="evidence" value="ECO:0007669"/>
    <property type="project" value="UniProtKB-KW"/>
</dbReference>
<evidence type="ECO:0000256" key="2">
    <source>
        <dbReference type="ARBA" id="ARBA00022670"/>
    </source>
</evidence>
<evidence type="ECO:0000256" key="3">
    <source>
        <dbReference type="ARBA" id="ARBA00022801"/>
    </source>
</evidence>
<keyword evidence="9" id="KW-1185">Reference proteome</keyword>
<dbReference type="PANTHER" id="PTHR43806:SF11">
    <property type="entry name" value="CEREVISIN-RELATED"/>
    <property type="match status" value="1"/>
</dbReference>
<evidence type="ECO:0000256" key="5">
    <source>
        <dbReference type="PROSITE-ProRule" id="PRU01240"/>
    </source>
</evidence>
<dbReference type="InterPro" id="IPR015500">
    <property type="entry name" value="Peptidase_S8_subtilisin-rel"/>
</dbReference>
<comment type="similarity">
    <text evidence="1 5 6">Belongs to the peptidase S8 family.</text>
</comment>
<dbReference type="Proteomes" id="UP000646365">
    <property type="component" value="Unassembled WGS sequence"/>
</dbReference>
<keyword evidence="2 5" id="KW-0645">Protease</keyword>
<sequence>MASEQRYLILPKQGFYAPQVGTVIVEPNAGGTIQRLSRTHVVDEGRPLEIKVVDRIGKNGPAVAALDPQDLTWLRREARDIRVLPNRKYHRAIRPLARASYRALSLRSGSAIQTRIFVKERGTGRPLQDVTVIAIVDRATNAGVRRRTGATGQATITLPGSTVIEQLFIYPPAGFWGFHAQNHDLKPGEVFELDPLEIDYRDFLKRSFPMPAPENGGGVKVGVIDTGIDLDHPDIVVSGGCNFVLGEDMNDFGPADGHGTHVAGIIAGKRTGLAPKAEIYSYRVFPYGGGPADTVAISKAIDRAIADGCDFINLSLGGGVKDDALNEAIGAAFEQGCVCIAAAGNSGRSPVGYPAWIKRSLAVSAIGHCDTFPKDSVEAGDIADPRSANDPGIFVAGFSNVGRELDFTAPGVGIISTWIDKGYAVESGTSMACPAVTGAGAALLSRDPGLLKAVRNSRRALGIKELLERSAQSMGLPQSFEGLGQPTI</sequence>
<evidence type="ECO:0000313" key="8">
    <source>
        <dbReference type="EMBL" id="GGF09799.1"/>
    </source>
</evidence>
<dbReference type="Gene3D" id="3.40.50.200">
    <property type="entry name" value="Peptidase S8/S53 domain"/>
    <property type="match status" value="1"/>
</dbReference>
<dbReference type="PROSITE" id="PS00138">
    <property type="entry name" value="SUBTILASE_SER"/>
    <property type="match status" value="1"/>
</dbReference>
<dbReference type="InterPro" id="IPR023827">
    <property type="entry name" value="Peptidase_S8_Asp-AS"/>
</dbReference>
<organism evidence="8 9">
    <name type="scientific">Aliidongia dinghuensis</name>
    <dbReference type="NCBI Taxonomy" id="1867774"/>
    <lineage>
        <taxon>Bacteria</taxon>
        <taxon>Pseudomonadati</taxon>
        <taxon>Pseudomonadota</taxon>
        <taxon>Alphaproteobacteria</taxon>
        <taxon>Rhodospirillales</taxon>
        <taxon>Dongiaceae</taxon>
        <taxon>Aliidongia</taxon>
    </lineage>
</organism>
<dbReference type="InterPro" id="IPR050131">
    <property type="entry name" value="Peptidase_S8_subtilisin-like"/>
</dbReference>
<evidence type="ECO:0000256" key="6">
    <source>
        <dbReference type="RuleBase" id="RU003355"/>
    </source>
</evidence>
<dbReference type="SUPFAM" id="SSF52743">
    <property type="entry name" value="Subtilisin-like"/>
    <property type="match status" value="1"/>
</dbReference>
<keyword evidence="4 5" id="KW-0720">Serine protease</keyword>
<dbReference type="InterPro" id="IPR036852">
    <property type="entry name" value="Peptidase_S8/S53_dom_sf"/>
</dbReference>
<evidence type="ECO:0000256" key="1">
    <source>
        <dbReference type="ARBA" id="ARBA00011073"/>
    </source>
</evidence>
<feature type="active site" description="Charge relay system" evidence="5">
    <location>
        <position position="258"/>
    </location>
</feature>
<reference evidence="8" key="2">
    <citation type="submission" date="2020-09" db="EMBL/GenBank/DDBJ databases">
        <authorList>
            <person name="Sun Q."/>
            <person name="Zhou Y."/>
        </authorList>
    </citation>
    <scope>NUCLEOTIDE SEQUENCE</scope>
    <source>
        <strain evidence="8">CGMCC 1.15725</strain>
    </source>
</reference>
<feature type="active site" description="Charge relay system" evidence="5">
    <location>
        <position position="430"/>
    </location>
</feature>
<dbReference type="GO" id="GO:0004252">
    <property type="term" value="F:serine-type endopeptidase activity"/>
    <property type="evidence" value="ECO:0007669"/>
    <property type="project" value="UniProtKB-UniRule"/>
</dbReference>
<evidence type="ECO:0000259" key="7">
    <source>
        <dbReference type="Pfam" id="PF00082"/>
    </source>
</evidence>
<dbReference type="PROSITE" id="PS51892">
    <property type="entry name" value="SUBTILASE"/>
    <property type="match status" value="1"/>
</dbReference>
<dbReference type="AlphaFoldDB" id="A0A8J2YS00"/>
<dbReference type="InterPro" id="IPR022398">
    <property type="entry name" value="Peptidase_S8_His-AS"/>
</dbReference>
<reference evidence="8" key="1">
    <citation type="journal article" date="2014" name="Int. J. Syst. Evol. Microbiol.">
        <title>Complete genome sequence of Corynebacterium casei LMG S-19264T (=DSM 44701T), isolated from a smear-ripened cheese.</title>
        <authorList>
            <consortium name="US DOE Joint Genome Institute (JGI-PGF)"/>
            <person name="Walter F."/>
            <person name="Albersmeier A."/>
            <person name="Kalinowski J."/>
            <person name="Ruckert C."/>
        </authorList>
    </citation>
    <scope>NUCLEOTIDE SEQUENCE</scope>
    <source>
        <strain evidence="8">CGMCC 1.15725</strain>
    </source>
</reference>
<dbReference type="Pfam" id="PF00082">
    <property type="entry name" value="Peptidase_S8"/>
    <property type="match status" value="1"/>
</dbReference>
<accession>A0A8J2YS00</accession>
<dbReference type="PROSITE" id="PS00137">
    <property type="entry name" value="SUBTILASE_HIS"/>
    <property type="match status" value="1"/>
</dbReference>
<proteinExistence type="inferred from homology"/>
<name>A0A8J2YS00_9PROT</name>
<evidence type="ECO:0000256" key="4">
    <source>
        <dbReference type="ARBA" id="ARBA00022825"/>
    </source>
</evidence>
<feature type="active site" description="Charge relay system" evidence="5">
    <location>
        <position position="225"/>
    </location>
</feature>
<dbReference type="InterPro" id="IPR000209">
    <property type="entry name" value="Peptidase_S8/S53_dom"/>
</dbReference>
<dbReference type="PROSITE" id="PS00136">
    <property type="entry name" value="SUBTILASE_ASP"/>
    <property type="match status" value="1"/>
</dbReference>
<protein>
    <recommendedName>
        <fullName evidence="7">Peptidase S8/S53 domain-containing protein</fullName>
    </recommendedName>
</protein>
<feature type="domain" description="Peptidase S8/S53" evidence="7">
    <location>
        <begin position="216"/>
        <end position="475"/>
    </location>
</feature>
<dbReference type="PANTHER" id="PTHR43806">
    <property type="entry name" value="PEPTIDASE S8"/>
    <property type="match status" value="1"/>
</dbReference>
<dbReference type="PRINTS" id="PR00723">
    <property type="entry name" value="SUBTILISIN"/>
</dbReference>
<gene>
    <name evidence="8" type="ORF">GCM10011611_14140</name>
</gene>
<dbReference type="EMBL" id="BMJQ01000003">
    <property type="protein sequence ID" value="GGF09799.1"/>
    <property type="molecule type" value="Genomic_DNA"/>
</dbReference>
<evidence type="ECO:0000313" key="9">
    <source>
        <dbReference type="Proteomes" id="UP000646365"/>
    </source>
</evidence>
<comment type="caution">
    <text evidence="8">The sequence shown here is derived from an EMBL/GenBank/DDBJ whole genome shotgun (WGS) entry which is preliminary data.</text>
</comment>
<dbReference type="RefSeq" id="WP_189043991.1">
    <property type="nucleotide sequence ID" value="NZ_BMJQ01000003.1"/>
</dbReference>
<dbReference type="InterPro" id="IPR023828">
    <property type="entry name" value="Peptidase_S8_Ser-AS"/>
</dbReference>
<keyword evidence="3 5" id="KW-0378">Hydrolase</keyword>